<accession>A0ABV6ZJH3</accession>
<dbReference type="InterPro" id="IPR050223">
    <property type="entry name" value="D-isomer_2-hydroxyacid_DH"/>
</dbReference>
<sequence>MSAPDLLMPKPMLAQTVEALDQAFTVHKLWLADDPDAVLARIADRVRFLAAGGHAHVDEALIAALPKLEIIANFGVGYDSVDAAAAARHGVVVTNTPEVLNEDVADLAMALLLATIREVPQADRFLRQGKWLSENYPLTPATLRGRMLGIVGLGRIGKAIARRAEAFGLKIAYYGRRRQADVAYAYHSSVKALAEAVDTLMIIVPGGAETRHLVDAEVLKALGPDGVLINVARGSVVDEGALIEALRNRTILAAGLDVFADEPQVPEALVALDNAVLLPHVGSATIHTRRAMGQLVVDNLVSWRDGKGPLTPVSETPWPREKA</sequence>
<evidence type="ECO:0000313" key="6">
    <source>
        <dbReference type="EMBL" id="MFC2252322.1"/>
    </source>
</evidence>
<name>A0ABV6ZJH3_9HYPH</name>
<gene>
    <name evidence="6" type="ORF">ACETRX_21980</name>
</gene>
<comment type="caution">
    <text evidence="6">The sequence shown here is derived from an EMBL/GenBank/DDBJ whole genome shotgun (WGS) entry which is preliminary data.</text>
</comment>
<dbReference type="Proteomes" id="UP001595190">
    <property type="component" value="Unassembled WGS sequence"/>
</dbReference>
<dbReference type="InterPro" id="IPR006139">
    <property type="entry name" value="D-isomer_2_OHA_DH_cat_dom"/>
</dbReference>
<feature type="domain" description="D-isomer specific 2-hydroxyacid dehydrogenase catalytic" evidence="4">
    <location>
        <begin position="14"/>
        <end position="313"/>
    </location>
</feature>
<dbReference type="InterPro" id="IPR006140">
    <property type="entry name" value="D-isomer_DH_NAD-bd"/>
</dbReference>
<dbReference type="EMBL" id="JBHGPK010000011">
    <property type="protein sequence ID" value="MFC2252322.1"/>
    <property type="molecule type" value="Genomic_DNA"/>
</dbReference>
<protein>
    <submittedName>
        <fullName evidence="6">2-hydroxyacid dehydrogenase</fullName>
    </submittedName>
</protein>
<dbReference type="CDD" id="cd12156">
    <property type="entry name" value="HPPR"/>
    <property type="match status" value="1"/>
</dbReference>
<organism evidence="6 7">
    <name type="scientific">Labrys neptuniae</name>
    <dbReference type="NCBI Taxonomy" id="376174"/>
    <lineage>
        <taxon>Bacteria</taxon>
        <taxon>Pseudomonadati</taxon>
        <taxon>Pseudomonadota</taxon>
        <taxon>Alphaproteobacteria</taxon>
        <taxon>Hyphomicrobiales</taxon>
        <taxon>Xanthobacteraceae</taxon>
        <taxon>Labrys</taxon>
    </lineage>
</organism>
<dbReference type="RefSeq" id="WP_394312933.1">
    <property type="nucleotide sequence ID" value="NZ_JBHGPK010000011.1"/>
</dbReference>
<evidence type="ECO:0000256" key="1">
    <source>
        <dbReference type="ARBA" id="ARBA00023002"/>
    </source>
</evidence>
<evidence type="ECO:0000256" key="2">
    <source>
        <dbReference type="ARBA" id="ARBA00023027"/>
    </source>
</evidence>
<dbReference type="SUPFAM" id="SSF52283">
    <property type="entry name" value="Formate/glycerate dehydrogenase catalytic domain-like"/>
    <property type="match status" value="1"/>
</dbReference>
<proteinExistence type="inferred from homology"/>
<dbReference type="InterPro" id="IPR036291">
    <property type="entry name" value="NAD(P)-bd_dom_sf"/>
</dbReference>
<dbReference type="SUPFAM" id="SSF51735">
    <property type="entry name" value="NAD(P)-binding Rossmann-fold domains"/>
    <property type="match status" value="1"/>
</dbReference>
<comment type="similarity">
    <text evidence="3">Belongs to the D-isomer specific 2-hydroxyacid dehydrogenase family.</text>
</comment>
<keyword evidence="2" id="KW-0520">NAD</keyword>
<dbReference type="PANTHER" id="PTHR10996:SF178">
    <property type="entry name" value="2-HYDROXYACID DEHYDROGENASE YGL185C-RELATED"/>
    <property type="match status" value="1"/>
</dbReference>
<keyword evidence="1 3" id="KW-0560">Oxidoreductase</keyword>
<evidence type="ECO:0000259" key="5">
    <source>
        <dbReference type="Pfam" id="PF02826"/>
    </source>
</evidence>
<dbReference type="Pfam" id="PF02826">
    <property type="entry name" value="2-Hacid_dh_C"/>
    <property type="match status" value="1"/>
</dbReference>
<feature type="domain" description="D-isomer specific 2-hydroxyacid dehydrogenase NAD-binding" evidence="5">
    <location>
        <begin position="109"/>
        <end position="282"/>
    </location>
</feature>
<reference evidence="6 7" key="1">
    <citation type="submission" date="2024-09" db="EMBL/GenBank/DDBJ databases">
        <title>Description of Labrys sedimenti sp. nov., isolated from a diclofenac-degrading enrichment culture, and genome-based reclassification of Labrys portucalensis as a later heterotypic synonym of Labrys neptuniae.</title>
        <authorList>
            <person name="Tancsics A."/>
            <person name="Csepanyi A."/>
        </authorList>
    </citation>
    <scope>NUCLEOTIDE SEQUENCE [LARGE SCALE GENOMIC DNA]</scope>
    <source>
        <strain evidence="6 7">LMG 23412</strain>
    </source>
</reference>
<dbReference type="Gene3D" id="3.40.50.720">
    <property type="entry name" value="NAD(P)-binding Rossmann-like Domain"/>
    <property type="match status" value="2"/>
</dbReference>
<dbReference type="PANTHER" id="PTHR10996">
    <property type="entry name" value="2-HYDROXYACID DEHYDROGENASE-RELATED"/>
    <property type="match status" value="1"/>
</dbReference>
<evidence type="ECO:0000256" key="3">
    <source>
        <dbReference type="RuleBase" id="RU003719"/>
    </source>
</evidence>
<evidence type="ECO:0000313" key="7">
    <source>
        <dbReference type="Proteomes" id="UP001595190"/>
    </source>
</evidence>
<evidence type="ECO:0000259" key="4">
    <source>
        <dbReference type="Pfam" id="PF00389"/>
    </source>
</evidence>
<dbReference type="Pfam" id="PF00389">
    <property type="entry name" value="2-Hacid_dh"/>
    <property type="match status" value="1"/>
</dbReference>